<evidence type="ECO:0000313" key="1">
    <source>
        <dbReference type="EMBL" id="CAK6984304.1"/>
    </source>
</evidence>
<keyword evidence="2" id="KW-1185">Reference proteome</keyword>
<evidence type="ECO:0000313" key="2">
    <source>
        <dbReference type="Proteomes" id="UP001314229"/>
    </source>
</evidence>
<dbReference type="AlphaFoldDB" id="A0AAV1QN59"/>
<accession>A0AAV1QN59</accession>
<gene>
    <name evidence="1" type="ORF">FSCOSCO3_A013798</name>
</gene>
<comment type="caution">
    <text evidence="1">The sequence shown here is derived from an EMBL/GenBank/DDBJ whole genome shotgun (WGS) entry which is preliminary data.</text>
</comment>
<name>A0AAV1QN59_SCOSC</name>
<feature type="non-terminal residue" evidence="1">
    <location>
        <position position="52"/>
    </location>
</feature>
<proteinExistence type="predicted"/>
<organism evidence="1 2">
    <name type="scientific">Scomber scombrus</name>
    <name type="common">Atlantic mackerel</name>
    <name type="synonym">Scomber vernalis</name>
    <dbReference type="NCBI Taxonomy" id="13677"/>
    <lineage>
        <taxon>Eukaryota</taxon>
        <taxon>Metazoa</taxon>
        <taxon>Chordata</taxon>
        <taxon>Craniata</taxon>
        <taxon>Vertebrata</taxon>
        <taxon>Euteleostomi</taxon>
        <taxon>Actinopterygii</taxon>
        <taxon>Neopterygii</taxon>
        <taxon>Teleostei</taxon>
        <taxon>Neoteleostei</taxon>
        <taxon>Acanthomorphata</taxon>
        <taxon>Pelagiaria</taxon>
        <taxon>Scombriformes</taxon>
        <taxon>Scombridae</taxon>
        <taxon>Scomber</taxon>
    </lineage>
</organism>
<feature type="non-terminal residue" evidence="1">
    <location>
        <position position="1"/>
    </location>
</feature>
<sequence>APLVQNNVVQELEVEVQGETFHSKKLKKVMIKVYKPMTFVQTDKPIYLPGQT</sequence>
<protein>
    <submittedName>
        <fullName evidence="1">Alpha-2-macroglobulin-like isoform X1</fullName>
    </submittedName>
</protein>
<dbReference type="EMBL" id="CAWUFR010001747">
    <property type="protein sequence ID" value="CAK6984304.1"/>
    <property type="molecule type" value="Genomic_DNA"/>
</dbReference>
<dbReference type="Proteomes" id="UP001314229">
    <property type="component" value="Unassembled WGS sequence"/>
</dbReference>
<reference evidence="1 2" key="1">
    <citation type="submission" date="2024-01" db="EMBL/GenBank/DDBJ databases">
        <authorList>
            <person name="Alioto T."/>
            <person name="Alioto T."/>
            <person name="Gomez Garrido J."/>
        </authorList>
    </citation>
    <scope>NUCLEOTIDE SEQUENCE [LARGE SCALE GENOMIC DNA]</scope>
</reference>